<feature type="signal peptide" evidence="2">
    <location>
        <begin position="1"/>
        <end position="19"/>
    </location>
</feature>
<feature type="domain" description="TNT" evidence="3">
    <location>
        <begin position="157"/>
        <end position="267"/>
    </location>
</feature>
<accession>A0ABW1E0T0</accession>
<dbReference type="InterPro" id="IPR053024">
    <property type="entry name" value="Fungal_surface_NADase"/>
</dbReference>
<name>A0ABW1E0T0_9ACTN</name>
<proteinExistence type="predicted"/>
<evidence type="ECO:0000259" key="3">
    <source>
        <dbReference type="Pfam" id="PF14021"/>
    </source>
</evidence>
<dbReference type="PANTHER" id="PTHR42059:SF1">
    <property type="entry name" value="TNT DOMAIN-CONTAINING PROTEIN"/>
    <property type="match status" value="1"/>
</dbReference>
<comment type="caution">
    <text evidence="4">The sequence shown here is derived from an EMBL/GenBank/DDBJ whole genome shotgun (WGS) entry which is preliminary data.</text>
</comment>
<dbReference type="EMBL" id="JBHSOA010000050">
    <property type="protein sequence ID" value="MFC5854472.1"/>
    <property type="molecule type" value="Genomic_DNA"/>
</dbReference>
<protein>
    <submittedName>
        <fullName evidence="4">TNT domain-containing protein</fullName>
    </submittedName>
</protein>
<dbReference type="Proteomes" id="UP001596180">
    <property type="component" value="Unassembled WGS sequence"/>
</dbReference>
<evidence type="ECO:0000256" key="1">
    <source>
        <dbReference type="SAM" id="MobiDB-lite"/>
    </source>
</evidence>
<dbReference type="InterPro" id="IPR025331">
    <property type="entry name" value="TNT"/>
</dbReference>
<evidence type="ECO:0000256" key="2">
    <source>
        <dbReference type="SAM" id="SignalP"/>
    </source>
</evidence>
<keyword evidence="5" id="KW-1185">Reference proteome</keyword>
<evidence type="ECO:0000313" key="4">
    <source>
        <dbReference type="EMBL" id="MFC5854472.1"/>
    </source>
</evidence>
<evidence type="ECO:0000313" key="5">
    <source>
        <dbReference type="Proteomes" id="UP001596180"/>
    </source>
</evidence>
<dbReference type="PANTHER" id="PTHR42059">
    <property type="entry name" value="TNT DOMAIN-CONTAINING PROTEIN"/>
    <property type="match status" value="1"/>
</dbReference>
<sequence length="269" mass="29094">MTVTFGLVGSLLLSVPPSAAVTARMSTVGGSPASAGSVPLPARGQDFDSDEQRGQPQRSRSDGEKTRCLGLVPSPYPYARTGFVCNDWRFGPAVLPRTGILGGLLKDYNRFGTLTPVEFLNKYWNPVLDSGQGNWRFPPNDGFGTDTNSQVIATEVTLVPGQLLDRFGNEFGTFLAPARAKYGERSIPPSNLNTEDPRYPYNYHLYRVKKPTTVCAGPTAPWFEQPGGGVQYVTTIRVGQGEVKPYCPTVRDGTTVNSLVGSGNLERAN</sequence>
<dbReference type="RefSeq" id="WP_381365837.1">
    <property type="nucleotide sequence ID" value="NZ_JBHSOA010000050.1"/>
</dbReference>
<feature type="chain" id="PRO_5045850137" evidence="2">
    <location>
        <begin position="20"/>
        <end position="269"/>
    </location>
</feature>
<reference evidence="5" key="1">
    <citation type="journal article" date="2019" name="Int. J. Syst. Evol. Microbiol.">
        <title>The Global Catalogue of Microorganisms (GCM) 10K type strain sequencing project: providing services to taxonomists for standard genome sequencing and annotation.</title>
        <authorList>
            <consortium name="The Broad Institute Genomics Platform"/>
            <consortium name="The Broad Institute Genome Sequencing Center for Infectious Disease"/>
            <person name="Wu L."/>
            <person name="Ma J."/>
        </authorList>
    </citation>
    <scope>NUCLEOTIDE SEQUENCE [LARGE SCALE GENOMIC DNA]</scope>
    <source>
        <strain evidence="5">JCM 10411</strain>
    </source>
</reference>
<gene>
    <name evidence="4" type="ORF">ACFPZI_22550</name>
</gene>
<keyword evidence="2" id="KW-0732">Signal</keyword>
<organism evidence="4 5">
    <name type="scientific">Streptomyces chlorus</name>
    <dbReference type="NCBI Taxonomy" id="887452"/>
    <lineage>
        <taxon>Bacteria</taxon>
        <taxon>Bacillati</taxon>
        <taxon>Actinomycetota</taxon>
        <taxon>Actinomycetes</taxon>
        <taxon>Kitasatosporales</taxon>
        <taxon>Streptomycetaceae</taxon>
        <taxon>Streptomyces</taxon>
    </lineage>
</organism>
<dbReference type="Pfam" id="PF14021">
    <property type="entry name" value="TNT"/>
    <property type="match status" value="1"/>
</dbReference>
<feature type="region of interest" description="Disordered" evidence="1">
    <location>
        <begin position="27"/>
        <end position="67"/>
    </location>
</feature>